<comment type="caution">
    <text evidence="1">The sequence shown here is derived from an EMBL/GenBank/DDBJ whole genome shotgun (WGS) entry which is preliminary data.</text>
</comment>
<reference evidence="1 2" key="1">
    <citation type="submission" date="2021-03" db="EMBL/GenBank/DDBJ databases">
        <title>Aliifodinibius sp. nov., a new bacterium isolated from saline soil.</title>
        <authorList>
            <person name="Galisteo C."/>
            <person name="De La Haba R."/>
            <person name="Sanchez-Porro C."/>
            <person name="Ventosa A."/>
        </authorList>
    </citation>
    <scope>NUCLEOTIDE SEQUENCE [LARGE SCALE GENOMIC DNA]</scope>
    <source>
        <strain evidence="1 2">1BSP15-2V2</strain>
    </source>
</reference>
<dbReference type="Proteomes" id="UP001207918">
    <property type="component" value="Unassembled WGS sequence"/>
</dbReference>
<gene>
    <name evidence="1" type="ORF">J6I44_20010</name>
</gene>
<keyword evidence="2" id="KW-1185">Reference proteome</keyword>
<name>A0ABT3PTK9_9BACT</name>
<sequence length="46" mass="5450">MEFKFVSILLASFSKEELFTLDINRDVNMKVKIPLGEEGYREIDKR</sequence>
<evidence type="ECO:0000313" key="1">
    <source>
        <dbReference type="EMBL" id="MCW9709157.1"/>
    </source>
</evidence>
<dbReference type="RefSeq" id="WP_265768030.1">
    <property type="nucleotide sequence ID" value="NZ_JAGGJA010000024.1"/>
</dbReference>
<evidence type="ECO:0000313" key="2">
    <source>
        <dbReference type="Proteomes" id="UP001207918"/>
    </source>
</evidence>
<proteinExistence type="predicted"/>
<organism evidence="1 2">
    <name type="scientific">Fodinibius salsisoli</name>
    <dbReference type="NCBI Taxonomy" id="2820877"/>
    <lineage>
        <taxon>Bacteria</taxon>
        <taxon>Pseudomonadati</taxon>
        <taxon>Balneolota</taxon>
        <taxon>Balneolia</taxon>
        <taxon>Balneolales</taxon>
        <taxon>Balneolaceae</taxon>
        <taxon>Fodinibius</taxon>
    </lineage>
</organism>
<protein>
    <submittedName>
        <fullName evidence="1">Uncharacterized protein</fullName>
    </submittedName>
</protein>
<accession>A0ABT3PTK9</accession>
<dbReference type="EMBL" id="JAGGJA010000024">
    <property type="protein sequence ID" value="MCW9709157.1"/>
    <property type="molecule type" value="Genomic_DNA"/>
</dbReference>